<dbReference type="Pfam" id="PF18895">
    <property type="entry name" value="T4SS_pilin"/>
    <property type="match status" value="1"/>
</dbReference>
<reference evidence="2 3" key="1">
    <citation type="journal article" date="2016" name="Nat. Commun.">
        <title>Thousands of microbial genomes shed light on interconnected biogeochemical processes in an aquifer system.</title>
        <authorList>
            <person name="Anantharaman K."/>
            <person name="Brown C.T."/>
            <person name="Hug L.A."/>
            <person name="Sharon I."/>
            <person name="Castelle C.J."/>
            <person name="Probst A.J."/>
            <person name="Thomas B.C."/>
            <person name="Singh A."/>
            <person name="Wilkins M.J."/>
            <person name="Karaoz U."/>
            <person name="Brodie E.L."/>
            <person name="Williams K.H."/>
            <person name="Hubbard S.S."/>
            <person name="Banfield J.F."/>
        </authorList>
    </citation>
    <scope>NUCLEOTIDE SEQUENCE [LARGE SCALE GENOMIC DNA]</scope>
</reference>
<dbReference type="STRING" id="1801774.A3A05_01970"/>
<keyword evidence="1" id="KW-1133">Transmembrane helix</keyword>
<dbReference type="InterPro" id="IPR043993">
    <property type="entry name" value="T4SS_pilin"/>
</dbReference>
<dbReference type="Proteomes" id="UP000176187">
    <property type="component" value="Unassembled WGS sequence"/>
</dbReference>
<comment type="caution">
    <text evidence="2">The sequence shown here is derived from an EMBL/GenBank/DDBJ whole genome shotgun (WGS) entry which is preliminary data.</text>
</comment>
<evidence type="ECO:0000313" key="3">
    <source>
        <dbReference type="Proteomes" id="UP000176187"/>
    </source>
</evidence>
<sequence length="116" mass="12871">MDLFSTKVAYASVDSFVQSVNTLIINPLIILLFALAVAYFLYGAFEFIVNQQNEEKKTSGKSHMLWGIIGITIMMGVWAILGVVLSTFNLDDEIKPEQGEVNLGEYNPPSPNNLNQ</sequence>
<feature type="transmembrane region" description="Helical" evidence="1">
    <location>
        <begin position="24"/>
        <end position="45"/>
    </location>
</feature>
<keyword evidence="1" id="KW-0812">Transmembrane</keyword>
<gene>
    <name evidence="2" type="ORF">A3A05_01970</name>
</gene>
<keyword evidence="1" id="KW-0472">Membrane</keyword>
<evidence type="ECO:0000313" key="2">
    <source>
        <dbReference type="EMBL" id="OGI86330.1"/>
    </source>
</evidence>
<proteinExistence type="predicted"/>
<evidence type="ECO:0000256" key="1">
    <source>
        <dbReference type="SAM" id="Phobius"/>
    </source>
</evidence>
<name>A0A1F6WWU8_9BACT</name>
<protein>
    <submittedName>
        <fullName evidence="2">Uncharacterized protein</fullName>
    </submittedName>
</protein>
<dbReference type="EMBL" id="MFUY01000009">
    <property type="protein sequence ID" value="OGI86330.1"/>
    <property type="molecule type" value="Genomic_DNA"/>
</dbReference>
<accession>A0A1F6WWU8</accession>
<organism evidence="2 3">
    <name type="scientific">Candidatus Nomurabacteria bacterium RIFCSPLOWO2_01_FULL_41_12</name>
    <dbReference type="NCBI Taxonomy" id="1801774"/>
    <lineage>
        <taxon>Bacteria</taxon>
        <taxon>Candidatus Nomuraibacteriota</taxon>
    </lineage>
</organism>
<dbReference type="AlphaFoldDB" id="A0A1F6WWU8"/>
<feature type="transmembrane region" description="Helical" evidence="1">
    <location>
        <begin position="65"/>
        <end position="88"/>
    </location>
</feature>